<accession>A0A423KLZ5</accession>
<dbReference type="GO" id="GO:0008237">
    <property type="term" value="F:metallopeptidase activity"/>
    <property type="evidence" value="ECO:0007669"/>
    <property type="project" value="InterPro"/>
</dbReference>
<evidence type="ECO:0000313" key="1">
    <source>
        <dbReference type="EMBL" id="RON54902.1"/>
    </source>
</evidence>
<dbReference type="RefSeq" id="WP_123405743.1">
    <property type="nucleotide sequence ID" value="NZ_MOBP01000006.1"/>
</dbReference>
<protein>
    <recommendedName>
        <fullName evidence="3">Peptidase metallopeptidase domain-containing protein</fullName>
    </recommendedName>
</protein>
<dbReference type="EMBL" id="MOBP01000006">
    <property type="protein sequence ID" value="RON54902.1"/>
    <property type="molecule type" value="Genomic_DNA"/>
</dbReference>
<name>A0A423KLZ5_9PSED</name>
<dbReference type="Proteomes" id="UP000283627">
    <property type="component" value="Unassembled WGS sequence"/>
</dbReference>
<dbReference type="SUPFAM" id="SSF55486">
    <property type="entry name" value="Metalloproteases ('zincins'), catalytic domain"/>
    <property type="match status" value="1"/>
</dbReference>
<dbReference type="Gene3D" id="3.40.390.10">
    <property type="entry name" value="Collagenase (Catalytic Domain)"/>
    <property type="match status" value="1"/>
</dbReference>
<dbReference type="AlphaFoldDB" id="A0A423KLZ5"/>
<comment type="caution">
    <text evidence="1">The sequence shown here is derived from an EMBL/GenBank/DDBJ whole genome shotgun (WGS) entry which is preliminary data.</text>
</comment>
<evidence type="ECO:0000313" key="2">
    <source>
        <dbReference type="Proteomes" id="UP000283627"/>
    </source>
</evidence>
<gene>
    <name evidence="1" type="ORF">BK665_11315</name>
</gene>
<organism evidence="1 2">
    <name type="scientific">Pseudomonas frederiksbergensis</name>
    <dbReference type="NCBI Taxonomy" id="104087"/>
    <lineage>
        <taxon>Bacteria</taxon>
        <taxon>Pseudomonadati</taxon>
        <taxon>Pseudomonadota</taxon>
        <taxon>Gammaproteobacteria</taxon>
        <taxon>Pseudomonadales</taxon>
        <taxon>Pseudomonadaceae</taxon>
        <taxon>Pseudomonas</taxon>
    </lineage>
</organism>
<dbReference type="OrthoDB" id="3669864at2"/>
<dbReference type="InterPro" id="IPR024079">
    <property type="entry name" value="MetalloPept_cat_dom_sf"/>
</dbReference>
<evidence type="ECO:0008006" key="3">
    <source>
        <dbReference type="Google" id="ProtNLM"/>
    </source>
</evidence>
<reference evidence="1 2" key="1">
    <citation type="submission" date="2016-10" db="EMBL/GenBank/DDBJ databases">
        <title>Comparative genome analysis of multiple Pseudomonas spp. focuses on biocontrol and plant growth promoting traits.</title>
        <authorList>
            <person name="Tao X.-Y."/>
            <person name="Taylor C.G."/>
        </authorList>
    </citation>
    <scope>NUCLEOTIDE SEQUENCE [LARGE SCALE GENOMIC DNA]</scope>
    <source>
        <strain evidence="1 2">39A2</strain>
    </source>
</reference>
<sequence length="259" mass="28831">MLNEVPCLIIKANDINASYEAAVAENPANRVASASGRGKRAVARHTHFWAPGRTLRIAFLDGDQAFKDATIAAASNWLPHINLKFDFVEGHEGDIRISCTPGTYWSLVGTDALLRGEEPTMGLSPDLRAPAFFAANVMHEFGHVLGAQHEHLHPETTIPWDRGALYAAHGLDEHSDEDHYARSVLDEHYLQRLDGSDVRHSNYDPKSIMHYAIRQEWTEGDFKIDLNLVLSEKDKAFMAEAYPYPAPQSTGFTIELGLI</sequence>
<proteinExistence type="predicted"/>